<protein>
    <recommendedName>
        <fullName evidence="4">PGG domain-containing protein</fullName>
    </recommendedName>
</protein>
<accession>A0A6G1F3J4</accession>
<organism evidence="2 3">
    <name type="scientific">Oryza meyeriana var. granulata</name>
    <dbReference type="NCBI Taxonomy" id="110450"/>
    <lineage>
        <taxon>Eukaryota</taxon>
        <taxon>Viridiplantae</taxon>
        <taxon>Streptophyta</taxon>
        <taxon>Embryophyta</taxon>
        <taxon>Tracheophyta</taxon>
        <taxon>Spermatophyta</taxon>
        <taxon>Magnoliopsida</taxon>
        <taxon>Liliopsida</taxon>
        <taxon>Poales</taxon>
        <taxon>Poaceae</taxon>
        <taxon>BOP clade</taxon>
        <taxon>Oryzoideae</taxon>
        <taxon>Oryzeae</taxon>
        <taxon>Oryzinae</taxon>
        <taxon>Oryza</taxon>
        <taxon>Oryza meyeriana</taxon>
    </lineage>
</organism>
<evidence type="ECO:0000313" key="2">
    <source>
        <dbReference type="EMBL" id="KAF0931409.1"/>
    </source>
</evidence>
<keyword evidence="3" id="KW-1185">Reference proteome</keyword>
<reference evidence="2 3" key="1">
    <citation type="submission" date="2019-11" db="EMBL/GenBank/DDBJ databases">
        <title>Whole genome sequence of Oryza granulata.</title>
        <authorList>
            <person name="Li W."/>
        </authorList>
    </citation>
    <scope>NUCLEOTIDE SEQUENCE [LARGE SCALE GENOMIC DNA]</scope>
    <source>
        <strain evidence="3">cv. Menghai</strain>
        <tissue evidence="2">Leaf</tissue>
    </source>
</reference>
<sequence>MAATVAATATTAKAVLLLLFVMNFVSVLAVVARPLEGDGWLESGIGMVTEMLRATKSGPSRRTHCC</sequence>
<evidence type="ECO:0000313" key="3">
    <source>
        <dbReference type="Proteomes" id="UP000479710"/>
    </source>
</evidence>
<dbReference type="Proteomes" id="UP000479710">
    <property type="component" value="Unassembled WGS sequence"/>
</dbReference>
<dbReference type="OrthoDB" id="693867at2759"/>
<dbReference type="EMBL" id="SPHZ02000001">
    <property type="protein sequence ID" value="KAF0931409.1"/>
    <property type="molecule type" value="Genomic_DNA"/>
</dbReference>
<gene>
    <name evidence="2" type="ORF">E2562_004540</name>
</gene>
<feature type="chain" id="PRO_5026153140" description="PGG domain-containing protein" evidence="1">
    <location>
        <begin position="30"/>
        <end position="66"/>
    </location>
</feature>
<dbReference type="AlphaFoldDB" id="A0A6G1F3J4"/>
<feature type="signal peptide" evidence="1">
    <location>
        <begin position="1"/>
        <end position="29"/>
    </location>
</feature>
<comment type="caution">
    <text evidence="2">The sequence shown here is derived from an EMBL/GenBank/DDBJ whole genome shotgun (WGS) entry which is preliminary data.</text>
</comment>
<evidence type="ECO:0000256" key="1">
    <source>
        <dbReference type="SAM" id="SignalP"/>
    </source>
</evidence>
<proteinExistence type="predicted"/>
<evidence type="ECO:0008006" key="4">
    <source>
        <dbReference type="Google" id="ProtNLM"/>
    </source>
</evidence>
<keyword evidence="1" id="KW-0732">Signal</keyword>
<name>A0A6G1F3J4_9ORYZ</name>